<protein>
    <submittedName>
        <fullName evidence="1">Uncharacterized protein</fullName>
    </submittedName>
</protein>
<organism evidence="1">
    <name type="scientific">Pseudogymnoascus destructans</name>
    <dbReference type="NCBI Taxonomy" id="655981"/>
    <lineage>
        <taxon>Eukaryota</taxon>
        <taxon>Fungi</taxon>
        <taxon>Dikarya</taxon>
        <taxon>Ascomycota</taxon>
        <taxon>Pezizomycotina</taxon>
        <taxon>Leotiomycetes</taxon>
        <taxon>Thelebolales</taxon>
        <taxon>Thelebolaceae</taxon>
        <taxon>Pseudogymnoascus</taxon>
    </lineage>
</organism>
<accession>A0A177A9R7</accession>
<dbReference type="RefSeq" id="XP_024324160.1">
    <property type="nucleotide sequence ID" value="XM_024469916.1"/>
</dbReference>
<reference evidence="1" key="1">
    <citation type="submission" date="2016-03" db="EMBL/GenBank/DDBJ databases">
        <title>Updated assembly of Pseudogymnoascus destructans, the fungus causing white-nose syndrome of bats.</title>
        <authorList>
            <person name="Palmer J.M."/>
            <person name="Drees K.P."/>
            <person name="Foster J.T."/>
            <person name="Lindner D.L."/>
        </authorList>
    </citation>
    <scope>NUCLEOTIDE SEQUENCE [LARGE SCALE GENOMIC DNA]</scope>
    <source>
        <strain evidence="1">20631-21</strain>
    </source>
</reference>
<dbReference type="EMBL" id="KV441395">
    <property type="protein sequence ID" value="OAF58876.1"/>
    <property type="molecule type" value="Genomic_DNA"/>
</dbReference>
<gene>
    <name evidence="1" type="ORF">VC83_06314</name>
</gene>
<proteinExistence type="predicted"/>
<dbReference type="AlphaFoldDB" id="A0A177A9R7"/>
<sequence length="102" mass="11818">MDTHGRKRVLEGYDNISLDGLQEEMGHFLGRECQFIMDTRERPFGGSECVIVVLEDKEGSKWAVRFPLQFRAFREHVVLTIKREAELRLAIEKAKIPGYANH</sequence>
<dbReference type="OrthoDB" id="3473881at2759"/>
<dbReference type="VEuPathDB" id="FungiDB:GMDG_05049"/>
<name>A0A177A9R7_9PEZI</name>
<dbReference type="eggNOG" id="ENOG502SV2A">
    <property type="taxonomic scope" value="Eukaryota"/>
</dbReference>
<evidence type="ECO:0000313" key="1">
    <source>
        <dbReference type="EMBL" id="OAF58876.1"/>
    </source>
</evidence>
<dbReference type="Proteomes" id="UP000077154">
    <property type="component" value="Unassembled WGS sequence"/>
</dbReference>
<dbReference type="GeneID" id="36289375"/>